<dbReference type="RefSeq" id="WP_155702659.1">
    <property type="nucleotide sequence ID" value="NZ_CP034235.1"/>
</dbReference>
<evidence type="ECO:0000313" key="2">
    <source>
        <dbReference type="Proteomes" id="UP000426246"/>
    </source>
</evidence>
<keyword evidence="2" id="KW-1185">Reference proteome</keyword>
<gene>
    <name evidence="1" type="ORF">EHS13_23020</name>
</gene>
<name>A0A6B8RP24_9BACL</name>
<organism evidence="1 2">
    <name type="scientific">Paenibacillus psychroresistens</name>
    <dbReference type="NCBI Taxonomy" id="1778678"/>
    <lineage>
        <taxon>Bacteria</taxon>
        <taxon>Bacillati</taxon>
        <taxon>Bacillota</taxon>
        <taxon>Bacilli</taxon>
        <taxon>Bacillales</taxon>
        <taxon>Paenibacillaceae</taxon>
        <taxon>Paenibacillus</taxon>
    </lineage>
</organism>
<evidence type="ECO:0000313" key="1">
    <source>
        <dbReference type="EMBL" id="QGQ97554.1"/>
    </source>
</evidence>
<proteinExistence type="predicted"/>
<dbReference type="KEGG" id="ppsc:EHS13_23020"/>
<accession>A0A6B8RP24</accession>
<protein>
    <submittedName>
        <fullName evidence="1">DUF4062 domain-containing protein</fullName>
    </submittedName>
</protein>
<sequence>MGLLVEKLSAHFLVMNGIGLRWKNSNYLFFTMNLRELRMRFFISSTAYDLHDFRAVIIEQLEKRGHEVLYHESPTNTELRKNFNLENAIELAQNFKRFIERLIFIGGKTEKISND</sequence>
<dbReference type="Proteomes" id="UP000426246">
    <property type="component" value="Chromosome"/>
</dbReference>
<dbReference type="AlphaFoldDB" id="A0A6B8RP24"/>
<reference evidence="2" key="1">
    <citation type="submission" date="2018-11" db="EMBL/GenBank/DDBJ databases">
        <title>Complete genome sequence of Paenibacillus sp. ML311-T8.</title>
        <authorList>
            <person name="Nam Y.-D."/>
            <person name="Kang J."/>
            <person name="Chung W.-H."/>
            <person name="Park Y.S."/>
        </authorList>
    </citation>
    <scope>NUCLEOTIDE SEQUENCE [LARGE SCALE GENOMIC DNA]</scope>
    <source>
        <strain evidence="2">ML311-T8</strain>
    </source>
</reference>
<dbReference type="EMBL" id="CP034235">
    <property type="protein sequence ID" value="QGQ97554.1"/>
    <property type="molecule type" value="Genomic_DNA"/>
</dbReference>